<proteinExistence type="predicted"/>
<dbReference type="EMBL" id="JBHSAQ010000012">
    <property type="protein sequence ID" value="MFC3959403.1"/>
    <property type="molecule type" value="Genomic_DNA"/>
</dbReference>
<feature type="transmembrane region" description="Helical" evidence="2">
    <location>
        <begin position="66"/>
        <end position="87"/>
    </location>
</feature>
<feature type="region of interest" description="Disordered" evidence="1">
    <location>
        <begin position="346"/>
        <end position="371"/>
    </location>
</feature>
<dbReference type="AlphaFoldDB" id="A0ABD5NQV4"/>
<accession>A0ABD5NQV4</accession>
<keyword evidence="4" id="KW-1185">Reference proteome</keyword>
<keyword evidence="2" id="KW-1133">Transmembrane helix</keyword>
<dbReference type="Proteomes" id="UP001595846">
    <property type="component" value="Unassembled WGS sequence"/>
</dbReference>
<sequence>MNALLGPVTKGVRRVATKWLAPILPVLLSAVLLGLIAVVLVEPTGLVERVPSTTVPVVGWSVAPKALVFVGVTATGLVVGGICLLGYRYHDELTTYWNTYSAWAQAVLVGFLAATLVAIGCYGAALFDRVPTYATLLGFLVTWPVAAGVVLLFDRRSDGDGSSAFSSVKTGYVHTRGLESRTLSLIVGFLGAMAGGLSLWYAWRWYTGDPSFPAIVAVTVSLWIVITLVVYNRYEASSIERTDISIVTVRTPESRPTRELTIKNGASTSVDLAESRIRDTSFELYRLGVAITLRPGATCTFEIPETFTLEPNDESIDLPLGYSLKRGGETPTLFTRSGDIYALDLADGAMGDPESDATMESEPDADLVAQE</sequence>
<protein>
    <submittedName>
        <fullName evidence="3">Uncharacterized protein</fullName>
    </submittedName>
</protein>
<keyword evidence="2" id="KW-0812">Transmembrane</keyword>
<reference evidence="3 4" key="1">
    <citation type="journal article" date="2019" name="Int. J. Syst. Evol. Microbiol.">
        <title>The Global Catalogue of Microorganisms (GCM) 10K type strain sequencing project: providing services to taxonomists for standard genome sequencing and annotation.</title>
        <authorList>
            <consortium name="The Broad Institute Genomics Platform"/>
            <consortium name="The Broad Institute Genome Sequencing Center for Infectious Disease"/>
            <person name="Wu L."/>
            <person name="Ma J."/>
        </authorList>
    </citation>
    <scope>NUCLEOTIDE SEQUENCE [LARGE SCALE GENOMIC DNA]</scope>
    <source>
        <strain evidence="3 4">IBRC-M 10256</strain>
    </source>
</reference>
<name>A0ABD5NQV4_9EURY</name>
<dbReference type="GeneID" id="73902466"/>
<feature type="transmembrane region" description="Helical" evidence="2">
    <location>
        <begin position="20"/>
        <end position="41"/>
    </location>
</feature>
<feature type="transmembrane region" description="Helical" evidence="2">
    <location>
        <begin position="212"/>
        <end position="231"/>
    </location>
</feature>
<gene>
    <name evidence="3" type="ORF">ACFOUR_13645</name>
</gene>
<feature type="compositionally biased region" description="Acidic residues" evidence="1">
    <location>
        <begin position="353"/>
        <end position="365"/>
    </location>
</feature>
<feature type="transmembrane region" description="Helical" evidence="2">
    <location>
        <begin position="183"/>
        <end position="206"/>
    </location>
</feature>
<evidence type="ECO:0000313" key="3">
    <source>
        <dbReference type="EMBL" id="MFC3959403.1"/>
    </source>
</evidence>
<evidence type="ECO:0000256" key="2">
    <source>
        <dbReference type="SAM" id="Phobius"/>
    </source>
</evidence>
<organism evidence="3 4">
    <name type="scientific">Halovivax cerinus</name>
    <dbReference type="NCBI Taxonomy" id="1487865"/>
    <lineage>
        <taxon>Archaea</taxon>
        <taxon>Methanobacteriati</taxon>
        <taxon>Methanobacteriota</taxon>
        <taxon>Stenosarchaea group</taxon>
        <taxon>Halobacteria</taxon>
        <taxon>Halobacteriales</taxon>
        <taxon>Natrialbaceae</taxon>
        <taxon>Halovivax</taxon>
    </lineage>
</organism>
<keyword evidence="2" id="KW-0472">Membrane</keyword>
<dbReference type="RefSeq" id="WP_256533350.1">
    <property type="nucleotide sequence ID" value="NZ_CP101824.1"/>
</dbReference>
<evidence type="ECO:0000256" key="1">
    <source>
        <dbReference type="SAM" id="MobiDB-lite"/>
    </source>
</evidence>
<feature type="transmembrane region" description="Helical" evidence="2">
    <location>
        <begin position="133"/>
        <end position="153"/>
    </location>
</feature>
<evidence type="ECO:0000313" key="4">
    <source>
        <dbReference type="Proteomes" id="UP001595846"/>
    </source>
</evidence>
<feature type="transmembrane region" description="Helical" evidence="2">
    <location>
        <begin position="107"/>
        <end position="127"/>
    </location>
</feature>
<comment type="caution">
    <text evidence="3">The sequence shown here is derived from an EMBL/GenBank/DDBJ whole genome shotgun (WGS) entry which is preliminary data.</text>
</comment>